<organism evidence="1 2">
    <name type="scientific">Trichostrongylus colubriformis</name>
    <name type="common">Black scour worm</name>
    <dbReference type="NCBI Taxonomy" id="6319"/>
    <lineage>
        <taxon>Eukaryota</taxon>
        <taxon>Metazoa</taxon>
        <taxon>Ecdysozoa</taxon>
        <taxon>Nematoda</taxon>
        <taxon>Chromadorea</taxon>
        <taxon>Rhabditida</taxon>
        <taxon>Rhabditina</taxon>
        <taxon>Rhabditomorpha</taxon>
        <taxon>Strongyloidea</taxon>
        <taxon>Trichostrongylidae</taxon>
        <taxon>Trichostrongylus</taxon>
    </lineage>
</organism>
<reference evidence="1 2" key="1">
    <citation type="submission" date="2019-10" db="EMBL/GenBank/DDBJ databases">
        <title>Assembly and Annotation for the nematode Trichostrongylus colubriformis.</title>
        <authorList>
            <person name="Martin J."/>
        </authorList>
    </citation>
    <scope>NUCLEOTIDE SEQUENCE [LARGE SCALE GENOMIC DNA]</scope>
    <source>
        <strain evidence="1">G859</strain>
        <tissue evidence="1">Whole worm</tissue>
    </source>
</reference>
<gene>
    <name evidence="1" type="ORF">GCK32_021628</name>
</gene>
<comment type="caution">
    <text evidence="1">The sequence shown here is derived from an EMBL/GenBank/DDBJ whole genome shotgun (WGS) entry which is preliminary data.</text>
</comment>
<proteinExistence type="predicted"/>
<keyword evidence="2" id="KW-1185">Reference proteome</keyword>
<accession>A0AAN8INB8</accession>
<dbReference type="Proteomes" id="UP001331761">
    <property type="component" value="Unassembled WGS sequence"/>
</dbReference>
<dbReference type="AlphaFoldDB" id="A0AAN8INB8"/>
<dbReference type="EMBL" id="WIXE01011000">
    <property type="protein sequence ID" value="KAK5977118.1"/>
    <property type="molecule type" value="Genomic_DNA"/>
</dbReference>
<name>A0AAN8INB8_TRICO</name>
<evidence type="ECO:0000313" key="1">
    <source>
        <dbReference type="EMBL" id="KAK5977118.1"/>
    </source>
</evidence>
<evidence type="ECO:0000313" key="2">
    <source>
        <dbReference type="Proteomes" id="UP001331761"/>
    </source>
</evidence>
<sequence>MEGGEVTIYPELLQMASKGRFKQMAIHGHVWSEENENFRQIYWSLRQLQNYGYSQRIGLVDLPRYDAVYERK</sequence>
<protein>
    <submittedName>
        <fullName evidence="1">Uncharacterized protein</fullName>
    </submittedName>
</protein>